<organism evidence="2 3">
    <name type="scientific">Nesidiocoris tenuis</name>
    <dbReference type="NCBI Taxonomy" id="355587"/>
    <lineage>
        <taxon>Eukaryota</taxon>
        <taxon>Metazoa</taxon>
        <taxon>Ecdysozoa</taxon>
        <taxon>Arthropoda</taxon>
        <taxon>Hexapoda</taxon>
        <taxon>Insecta</taxon>
        <taxon>Pterygota</taxon>
        <taxon>Neoptera</taxon>
        <taxon>Paraneoptera</taxon>
        <taxon>Hemiptera</taxon>
        <taxon>Heteroptera</taxon>
        <taxon>Panheteroptera</taxon>
        <taxon>Cimicomorpha</taxon>
        <taxon>Miridae</taxon>
        <taxon>Dicyphina</taxon>
        <taxon>Nesidiocoris</taxon>
    </lineage>
</organism>
<name>A0ABN7B5E6_9HEMI</name>
<evidence type="ECO:0000313" key="3">
    <source>
        <dbReference type="Proteomes" id="UP001307889"/>
    </source>
</evidence>
<protein>
    <submittedName>
        <fullName evidence="2">Uncharacterized protein</fullName>
    </submittedName>
</protein>
<evidence type="ECO:0000313" key="2">
    <source>
        <dbReference type="EMBL" id="BES99636.1"/>
    </source>
</evidence>
<dbReference type="EMBL" id="AP028918">
    <property type="protein sequence ID" value="BES99636.1"/>
    <property type="molecule type" value="Genomic_DNA"/>
</dbReference>
<sequence>MPDRRGSVPTLPIWVTPGHYNWRRHSWESNSSANSSLVGTRGLALPKVVIFSLFIAFFTISMGIILSVILYKESLHQKANNGTNPT</sequence>
<keyword evidence="1" id="KW-0472">Membrane</keyword>
<feature type="transmembrane region" description="Helical" evidence="1">
    <location>
        <begin position="48"/>
        <end position="71"/>
    </location>
</feature>
<reference evidence="2 3" key="1">
    <citation type="submission" date="2023-09" db="EMBL/GenBank/DDBJ databases">
        <title>Nesidiocoris tenuis whole genome shotgun sequence.</title>
        <authorList>
            <person name="Shibata T."/>
            <person name="Shimoda M."/>
            <person name="Kobayashi T."/>
            <person name="Uehara T."/>
        </authorList>
    </citation>
    <scope>NUCLEOTIDE SEQUENCE [LARGE SCALE GENOMIC DNA]</scope>
    <source>
        <strain evidence="2 3">Japan</strain>
    </source>
</reference>
<keyword evidence="1" id="KW-1133">Transmembrane helix</keyword>
<evidence type="ECO:0000256" key="1">
    <source>
        <dbReference type="SAM" id="Phobius"/>
    </source>
</evidence>
<keyword evidence="1" id="KW-0812">Transmembrane</keyword>
<proteinExistence type="predicted"/>
<gene>
    <name evidence="2" type="ORF">NTJ_12453</name>
</gene>
<dbReference type="Proteomes" id="UP001307889">
    <property type="component" value="Chromosome 10"/>
</dbReference>
<accession>A0ABN7B5E6</accession>
<keyword evidence="3" id="KW-1185">Reference proteome</keyword>